<dbReference type="InterPro" id="IPR036390">
    <property type="entry name" value="WH_DNA-bd_sf"/>
</dbReference>
<reference evidence="6" key="1">
    <citation type="submission" date="2017-04" db="EMBL/GenBank/DDBJ databases">
        <title>Finegoldia magna isolated from orthopedic joint implant-associated infections.</title>
        <authorList>
            <person name="Bjorklund S."/>
            <person name="Bruggemann H."/>
            <person name="Jensen A."/>
            <person name="Hellmark B."/>
            <person name="Soderquist B."/>
        </authorList>
    </citation>
    <scope>NUCLEOTIDE SEQUENCE [LARGE SCALE GENOMIC DNA]</scope>
    <source>
        <strain evidence="6">CCUG 54800</strain>
    </source>
</reference>
<name>A0A233V2V5_FINMA</name>
<keyword evidence="1" id="KW-0805">Transcription regulation</keyword>
<protein>
    <submittedName>
        <fullName evidence="5">MarR family transcriptional regulator</fullName>
    </submittedName>
</protein>
<accession>A0A233V2V5</accession>
<dbReference type="PANTHER" id="PTHR42756:SF1">
    <property type="entry name" value="TRANSCRIPTIONAL REPRESSOR OF EMRAB OPERON"/>
    <property type="match status" value="1"/>
</dbReference>
<keyword evidence="2" id="KW-0238">DNA-binding</keyword>
<proteinExistence type="predicted"/>
<sequence>MNEKLAKEVIRCVHSIGKHHPHKQINDSVRGENMALGFIKSEGGSTYPKDIELAMGISSARVAAIIKKLEKRELVTRTGDKIDRRKTLVSLTEKGEKVAQKTEDKIMYALGQMFDALGEEDSENFVRIIDKLIKNLPKISKVCEEKFKEMDDSFDKNN</sequence>
<dbReference type="GO" id="GO:0003700">
    <property type="term" value="F:DNA-binding transcription factor activity"/>
    <property type="evidence" value="ECO:0007669"/>
    <property type="project" value="InterPro"/>
</dbReference>
<dbReference type="EMBL" id="NDYC01000040">
    <property type="protein sequence ID" value="OXZ26673.1"/>
    <property type="molecule type" value="Genomic_DNA"/>
</dbReference>
<dbReference type="InterPro" id="IPR000835">
    <property type="entry name" value="HTH_MarR-typ"/>
</dbReference>
<gene>
    <name evidence="5" type="ORF">B9N49_08235</name>
</gene>
<evidence type="ECO:0000313" key="6">
    <source>
        <dbReference type="Proteomes" id="UP000215413"/>
    </source>
</evidence>
<feature type="domain" description="HTH marR-type" evidence="4">
    <location>
        <begin position="1"/>
        <end position="134"/>
    </location>
</feature>
<dbReference type="SUPFAM" id="SSF46785">
    <property type="entry name" value="Winged helix' DNA-binding domain"/>
    <property type="match status" value="1"/>
</dbReference>
<dbReference type="RefSeq" id="WP_094206294.1">
    <property type="nucleotide sequence ID" value="NZ_NDYC01000040.1"/>
</dbReference>
<evidence type="ECO:0000256" key="2">
    <source>
        <dbReference type="ARBA" id="ARBA00023125"/>
    </source>
</evidence>
<dbReference type="Gene3D" id="1.10.10.10">
    <property type="entry name" value="Winged helix-like DNA-binding domain superfamily/Winged helix DNA-binding domain"/>
    <property type="match status" value="1"/>
</dbReference>
<dbReference type="AlphaFoldDB" id="A0A233V2V5"/>
<dbReference type="PRINTS" id="PR00598">
    <property type="entry name" value="HTHMARR"/>
</dbReference>
<dbReference type="PANTHER" id="PTHR42756">
    <property type="entry name" value="TRANSCRIPTIONAL REGULATOR, MARR"/>
    <property type="match status" value="1"/>
</dbReference>
<dbReference type="GO" id="GO:0003677">
    <property type="term" value="F:DNA binding"/>
    <property type="evidence" value="ECO:0007669"/>
    <property type="project" value="UniProtKB-KW"/>
</dbReference>
<dbReference type="Proteomes" id="UP000215413">
    <property type="component" value="Unassembled WGS sequence"/>
</dbReference>
<dbReference type="PROSITE" id="PS50995">
    <property type="entry name" value="HTH_MARR_2"/>
    <property type="match status" value="1"/>
</dbReference>
<dbReference type="SMART" id="SM00347">
    <property type="entry name" value="HTH_MARR"/>
    <property type="match status" value="1"/>
</dbReference>
<evidence type="ECO:0000313" key="5">
    <source>
        <dbReference type="EMBL" id="OXZ26673.1"/>
    </source>
</evidence>
<dbReference type="Pfam" id="PF13463">
    <property type="entry name" value="HTH_27"/>
    <property type="match status" value="1"/>
</dbReference>
<dbReference type="InterPro" id="IPR036388">
    <property type="entry name" value="WH-like_DNA-bd_sf"/>
</dbReference>
<keyword evidence="3" id="KW-0804">Transcription</keyword>
<comment type="caution">
    <text evidence="5">The sequence shown here is derived from an EMBL/GenBank/DDBJ whole genome shotgun (WGS) entry which is preliminary data.</text>
</comment>
<evidence type="ECO:0000256" key="3">
    <source>
        <dbReference type="ARBA" id="ARBA00023163"/>
    </source>
</evidence>
<organism evidence="5 6">
    <name type="scientific">Finegoldia magna</name>
    <name type="common">Peptostreptococcus magnus</name>
    <dbReference type="NCBI Taxonomy" id="1260"/>
    <lineage>
        <taxon>Bacteria</taxon>
        <taxon>Bacillati</taxon>
        <taxon>Bacillota</taxon>
        <taxon>Tissierellia</taxon>
        <taxon>Tissierellales</taxon>
        <taxon>Peptoniphilaceae</taxon>
        <taxon>Finegoldia</taxon>
    </lineage>
</organism>
<evidence type="ECO:0000259" key="4">
    <source>
        <dbReference type="PROSITE" id="PS50995"/>
    </source>
</evidence>
<evidence type="ECO:0000256" key="1">
    <source>
        <dbReference type="ARBA" id="ARBA00023015"/>
    </source>
</evidence>